<feature type="chain" id="PRO_5046051560" description="Lipoprotein" evidence="1">
    <location>
        <begin position="24"/>
        <end position="238"/>
    </location>
</feature>
<dbReference type="PROSITE" id="PS51257">
    <property type="entry name" value="PROKAR_LIPOPROTEIN"/>
    <property type="match status" value="1"/>
</dbReference>
<protein>
    <recommendedName>
        <fullName evidence="4">Lipoprotein</fullName>
    </recommendedName>
</protein>
<keyword evidence="1" id="KW-0732">Signal</keyword>
<evidence type="ECO:0000256" key="1">
    <source>
        <dbReference type="SAM" id="SignalP"/>
    </source>
</evidence>
<reference evidence="2 3" key="1">
    <citation type="submission" date="2020-05" db="EMBL/GenBank/DDBJ databases">
        <title>Ramlibacter rhizophilus sp. nov., isolated from rhizosphere soil of national flower Mugunghwa from South Korea.</title>
        <authorList>
            <person name="Zheng-Fei Y."/>
            <person name="Huan T."/>
        </authorList>
    </citation>
    <scope>NUCLEOTIDE SEQUENCE [LARGE SCALE GENOMIC DNA]</scope>
    <source>
        <strain evidence="2 3">H242</strain>
    </source>
</reference>
<accession>A0ABX6P5H0</accession>
<evidence type="ECO:0008006" key="4">
    <source>
        <dbReference type="Google" id="ProtNLM"/>
    </source>
</evidence>
<evidence type="ECO:0000313" key="3">
    <source>
        <dbReference type="Proteomes" id="UP000500826"/>
    </source>
</evidence>
<organism evidence="2 3">
    <name type="scientific">Ramlibacter terrae</name>
    <dbReference type="NCBI Taxonomy" id="2732511"/>
    <lineage>
        <taxon>Bacteria</taxon>
        <taxon>Pseudomonadati</taxon>
        <taxon>Pseudomonadota</taxon>
        <taxon>Betaproteobacteria</taxon>
        <taxon>Burkholderiales</taxon>
        <taxon>Comamonadaceae</taxon>
        <taxon>Ramlibacter</taxon>
    </lineage>
</organism>
<sequence>MKKLLRRAGACALLLGALASACAATSESEAERFEVSTANLLVVLRETPGANKQDEALHPFGKIAATLADGRDIEFEASWFQYLGDMHLRLVFDGERRVQSAVPGDLQRLRLTPEEALEHAVGNLRRRYGSPVAEPRSGGLMQVRGKAPELDSSWFLDRAFWEEQLRNYPQGVVVAVPKRGGLVFARADDEVALTSLRFSAAALYAANDRSRLSSGLYLFKDGRWSVFQAPRAVLSAEH</sequence>
<name>A0ABX6P5H0_9BURK</name>
<feature type="signal peptide" evidence="1">
    <location>
        <begin position="1"/>
        <end position="23"/>
    </location>
</feature>
<dbReference type="EMBL" id="CP053418">
    <property type="protein sequence ID" value="QJW84739.1"/>
    <property type="molecule type" value="Genomic_DNA"/>
</dbReference>
<proteinExistence type="predicted"/>
<evidence type="ECO:0000313" key="2">
    <source>
        <dbReference type="EMBL" id="QJW84739.1"/>
    </source>
</evidence>
<gene>
    <name evidence="2" type="ORF">HK414_16920</name>
</gene>
<keyword evidence="3" id="KW-1185">Reference proteome</keyword>
<dbReference type="Proteomes" id="UP000500826">
    <property type="component" value="Chromosome"/>
</dbReference>